<dbReference type="Gramene" id="Kaladp0099s0036.2.v1.1">
    <property type="protein sequence ID" value="Kaladp0099s0036.2.v1.1.CDS.1"/>
    <property type="gene ID" value="Kaladp0099s0036.v1.1"/>
</dbReference>
<sequence>MASWTSKENKLFENALQIYTEDTPERWEKLAGALGNTKTAQQVKLHYEKLVEDIMAIERGAIPLPKYKKNPSKSNRMMA</sequence>
<feature type="domain" description="Myb-like" evidence="5">
    <location>
        <begin position="1"/>
        <end position="51"/>
    </location>
</feature>
<keyword evidence="3" id="KW-0804">Transcription</keyword>
<evidence type="ECO:0000313" key="8">
    <source>
        <dbReference type="Proteomes" id="UP000594263"/>
    </source>
</evidence>
<dbReference type="FunFam" id="1.10.10.60:FF:000154">
    <property type="entry name" value="Transcription factor SRM1"/>
    <property type="match status" value="1"/>
</dbReference>
<evidence type="ECO:0000256" key="3">
    <source>
        <dbReference type="ARBA" id="ARBA00023163"/>
    </source>
</evidence>
<keyword evidence="4" id="KW-0539">Nucleus</keyword>
<dbReference type="Proteomes" id="UP000594263">
    <property type="component" value="Unplaced"/>
</dbReference>
<name>A0A7N0V617_KALFE</name>
<evidence type="ECO:0000313" key="7">
    <source>
        <dbReference type="EnsemblPlants" id="Kaladp0099s0036.1.v1.1.CDS.1"/>
    </source>
</evidence>
<evidence type="ECO:0000259" key="5">
    <source>
        <dbReference type="PROSITE" id="PS50090"/>
    </source>
</evidence>
<dbReference type="PROSITE" id="PS50090">
    <property type="entry name" value="MYB_LIKE"/>
    <property type="match status" value="1"/>
</dbReference>
<protein>
    <submittedName>
        <fullName evidence="7">Uncharacterized protein</fullName>
    </submittedName>
</protein>
<dbReference type="GO" id="GO:0005634">
    <property type="term" value="C:nucleus"/>
    <property type="evidence" value="ECO:0007669"/>
    <property type="project" value="UniProtKB-SubCell"/>
</dbReference>
<comment type="subcellular location">
    <subcellularLocation>
        <location evidence="1">Nucleus</location>
    </subcellularLocation>
</comment>
<dbReference type="InterPro" id="IPR001005">
    <property type="entry name" value="SANT/Myb"/>
</dbReference>
<dbReference type="PANTHER" id="PTHR43952">
    <property type="entry name" value="MYB FAMILY TRANSCRIPTION FACTOR-RELATED"/>
    <property type="match status" value="1"/>
</dbReference>
<dbReference type="AlphaFoldDB" id="A0A7N0V617"/>
<proteinExistence type="predicted"/>
<evidence type="ECO:0000259" key="6">
    <source>
        <dbReference type="PROSITE" id="PS51293"/>
    </source>
</evidence>
<dbReference type="PANTHER" id="PTHR43952:SF72">
    <property type="entry name" value="MYB-LIKE DOMAIN-CONTAINING PROTEIN"/>
    <property type="match status" value="1"/>
</dbReference>
<dbReference type="SUPFAM" id="SSF46689">
    <property type="entry name" value="Homeodomain-like"/>
    <property type="match status" value="1"/>
</dbReference>
<dbReference type="SMART" id="SM00717">
    <property type="entry name" value="SANT"/>
    <property type="match status" value="1"/>
</dbReference>
<dbReference type="GO" id="GO:0003700">
    <property type="term" value="F:DNA-binding transcription factor activity"/>
    <property type="evidence" value="ECO:0007669"/>
    <property type="project" value="InterPro"/>
</dbReference>
<organism evidence="7 8">
    <name type="scientific">Kalanchoe fedtschenkoi</name>
    <name type="common">Lavender scallops</name>
    <name type="synonym">South American air plant</name>
    <dbReference type="NCBI Taxonomy" id="63787"/>
    <lineage>
        <taxon>Eukaryota</taxon>
        <taxon>Viridiplantae</taxon>
        <taxon>Streptophyta</taxon>
        <taxon>Embryophyta</taxon>
        <taxon>Tracheophyta</taxon>
        <taxon>Spermatophyta</taxon>
        <taxon>Magnoliopsida</taxon>
        <taxon>eudicotyledons</taxon>
        <taxon>Gunneridae</taxon>
        <taxon>Pentapetalae</taxon>
        <taxon>Saxifragales</taxon>
        <taxon>Crassulaceae</taxon>
        <taxon>Kalanchoe</taxon>
    </lineage>
</organism>
<dbReference type="EnsemblPlants" id="Kaladp0099s0036.2.v1.1">
    <property type="protein sequence ID" value="Kaladp0099s0036.2.v1.1.CDS.1"/>
    <property type="gene ID" value="Kaladp0099s0036.v1.1"/>
</dbReference>
<dbReference type="InterPro" id="IPR009057">
    <property type="entry name" value="Homeodomain-like_sf"/>
</dbReference>
<dbReference type="CDD" id="cd00167">
    <property type="entry name" value="SANT"/>
    <property type="match status" value="1"/>
</dbReference>
<accession>A0A7N0V617</accession>
<dbReference type="OMA" id="ISQWSQK"/>
<keyword evidence="2" id="KW-0805">Transcription regulation</keyword>
<feature type="domain" description="SANT" evidence="6">
    <location>
        <begin position="1"/>
        <end position="55"/>
    </location>
</feature>
<dbReference type="Pfam" id="PF00249">
    <property type="entry name" value="Myb_DNA-binding"/>
    <property type="match status" value="1"/>
</dbReference>
<dbReference type="InterPro" id="IPR017884">
    <property type="entry name" value="SANT_dom"/>
</dbReference>
<evidence type="ECO:0000256" key="2">
    <source>
        <dbReference type="ARBA" id="ARBA00023015"/>
    </source>
</evidence>
<dbReference type="Gene3D" id="1.10.10.60">
    <property type="entry name" value="Homeodomain-like"/>
    <property type="match status" value="1"/>
</dbReference>
<evidence type="ECO:0000256" key="4">
    <source>
        <dbReference type="ARBA" id="ARBA00023242"/>
    </source>
</evidence>
<evidence type="ECO:0000256" key="1">
    <source>
        <dbReference type="ARBA" id="ARBA00004123"/>
    </source>
</evidence>
<keyword evidence="8" id="KW-1185">Reference proteome</keyword>
<dbReference type="Gramene" id="Kaladp0099s0036.1.v1.1">
    <property type="protein sequence ID" value="Kaladp0099s0036.1.v1.1.CDS.1"/>
    <property type="gene ID" value="Kaladp0099s0036.v1.1"/>
</dbReference>
<dbReference type="PROSITE" id="PS51293">
    <property type="entry name" value="SANT"/>
    <property type="match status" value="1"/>
</dbReference>
<dbReference type="EnsemblPlants" id="Kaladp0099s0036.1.v1.1">
    <property type="protein sequence ID" value="Kaladp0099s0036.1.v1.1.CDS.1"/>
    <property type="gene ID" value="Kaladp0099s0036.v1.1"/>
</dbReference>
<dbReference type="InterPro" id="IPR044636">
    <property type="entry name" value="RADIALIS-like"/>
</dbReference>
<reference evidence="7" key="1">
    <citation type="submission" date="2021-01" db="UniProtKB">
        <authorList>
            <consortium name="EnsemblPlants"/>
        </authorList>
    </citation>
    <scope>IDENTIFICATION</scope>
</reference>